<evidence type="ECO:0000256" key="6">
    <source>
        <dbReference type="SAM" id="Phobius"/>
    </source>
</evidence>
<keyword evidence="3" id="KW-0862">Zinc</keyword>
<keyword evidence="9" id="KW-1185">Reference proteome</keyword>
<proteinExistence type="predicted"/>
<sequence length="377" mass="41084">MAMTSTVYTGPSAGSRSLLGVAGSPHAQMPQSPIAAVPDMSGALPSPTGFSRPQSPPHQQPVQLAAEAESEEDSSDTGNESEPDGLRVAHRLSAHVMGWGSVARPQRRASIAELREQGMTTGQANAQAVAQHRNEVLFDLYSRYIMCAALLAVFLSLVVCGLFVWHMWEFWIYRKVKCNGNLRVMTRVVLGISIFDILMGTRVCCTELDETSLPRRWRMKDCCIVLLLLTMGINVWGVLSLSAAQISGVEDVGLLPDCSDAAPGLYAATVAHGVGLVVYSVYLLISFVGVGNLLETLLRRGMLNSPSAAPKGCLEDNTVAVTQIEDDYECPICLEEVTEEEGVMTKECHHIFHKLCLQHWLQVNSTCPLCRLSLARR</sequence>
<evidence type="ECO:0000256" key="4">
    <source>
        <dbReference type="PROSITE-ProRule" id="PRU00175"/>
    </source>
</evidence>
<dbReference type="SUPFAM" id="SSF57850">
    <property type="entry name" value="RING/U-box"/>
    <property type="match status" value="1"/>
</dbReference>
<feature type="transmembrane region" description="Helical" evidence="6">
    <location>
        <begin position="266"/>
        <end position="294"/>
    </location>
</feature>
<dbReference type="PANTHER" id="PTHR14155">
    <property type="entry name" value="RING FINGER DOMAIN-CONTAINING"/>
    <property type="match status" value="1"/>
</dbReference>
<dbReference type="InterPro" id="IPR053238">
    <property type="entry name" value="RING-H2_zinc_finger"/>
</dbReference>
<dbReference type="Proteomes" id="UP000604046">
    <property type="component" value="Unassembled WGS sequence"/>
</dbReference>
<gene>
    <name evidence="8" type="primary">Rnf115</name>
    <name evidence="8" type="ORF">SNAT2548_LOCUS16375</name>
</gene>
<dbReference type="Pfam" id="PF13639">
    <property type="entry name" value="zf-RING_2"/>
    <property type="match status" value="1"/>
</dbReference>
<dbReference type="Gene3D" id="3.30.40.10">
    <property type="entry name" value="Zinc/RING finger domain, C3HC4 (zinc finger)"/>
    <property type="match status" value="1"/>
</dbReference>
<evidence type="ECO:0000256" key="5">
    <source>
        <dbReference type="SAM" id="MobiDB-lite"/>
    </source>
</evidence>
<feature type="compositionally biased region" description="Polar residues" evidence="5">
    <location>
        <begin position="1"/>
        <end position="15"/>
    </location>
</feature>
<keyword evidence="6" id="KW-0472">Membrane</keyword>
<evidence type="ECO:0000256" key="2">
    <source>
        <dbReference type="ARBA" id="ARBA00022771"/>
    </source>
</evidence>
<keyword evidence="2 4" id="KW-0863">Zinc-finger</keyword>
<comment type="caution">
    <text evidence="8">The sequence shown here is derived from an EMBL/GenBank/DDBJ whole genome shotgun (WGS) entry which is preliminary data.</text>
</comment>
<dbReference type="PROSITE" id="PS50089">
    <property type="entry name" value="ZF_RING_2"/>
    <property type="match status" value="1"/>
</dbReference>
<dbReference type="InterPro" id="IPR011016">
    <property type="entry name" value="Znf_RING-CH"/>
</dbReference>
<feature type="compositionally biased region" description="Acidic residues" evidence="5">
    <location>
        <begin position="68"/>
        <end position="83"/>
    </location>
</feature>
<protein>
    <submittedName>
        <fullName evidence="8">Rnf115 protein</fullName>
    </submittedName>
</protein>
<dbReference type="AlphaFoldDB" id="A0A812NDU7"/>
<evidence type="ECO:0000313" key="8">
    <source>
        <dbReference type="EMBL" id="CAE7311878.1"/>
    </source>
</evidence>
<keyword evidence="6" id="KW-0812">Transmembrane</keyword>
<name>A0A812NDU7_9DINO</name>
<organism evidence="8 9">
    <name type="scientific">Symbiodinium natans</name>
    <dbReference type="NCBI Taxonomy" id="878477"/>
    <lineage>
        <taxon>Eukaryota</taxon>
        <taxon>Sar</taxon>
        <taxon>Alveolata</taxon>
        <taxon>Dinophyceae</taxon>
        <taxon>Suessiales</taxon>
        <taxon>Symbiodiniaceae</taxon>
        <taxon>Symbiodinium</taxon>
    </lineage>
</organism>
<evidence type="ECO:0000256" key="1">
    <source>
        <dbReference type="ARBA" id="ARBA00022723"/>
    </source>
</evidence>
<keyword evidence="1" id="KW-0479">Metal-binding</keyword>
<dbReference type="PANTHER" id="PTHR14155:SF627">
    <property type="entry name" value="OS06G0192800 PROTEIN"/>
    <property type="match status" value="1"/>
</dbReference>
<feature type="transmembrane region" description="Helical" evidence="6">
    <location>
        <begin position="225"/>
        <end position="246"/>
    </location>
</feature>
<reference evidence="8" key="1">
    <citation type="submission" date="2021-02" db="EMBL/GenBank/DDBJ databases">
        <authorList>
            <person name="Dougan E. K."/>
            <person name="Rhodes N."/>
            <person name="Thang M."/>
            <person name="Chan C."/>
        </authorList>
    </citation>
    <scope>NUCLEOTIDE SEQUENCE</scope>
</reference>
<dbReference type="InterPro" id="IPR013083">
    <property type="entry name" value="Znf_RING/FYVE/PHD"/>
</dbReference>
<keyword evidence="6" id="KW-1133">Transmembrane helix</keyword>
<accession>A0A812NDU7</accession>
<evidence type="ECO:0000259" key="7">
    <source>
        <dbReference type="PROSITE" id="PS50089"/>
    </source>
</evidence>
<feature type="transmembrane region" description="Helical" evidence="6">
    <location>
        <begin position="144"/>
        <end position="168"/>
    </location>
</feature>
<feature type="region of interest" description="Disordered" evidence="5">
    <location>
        <begin position="1"/>
        <end position="84"/>
    </location>
</feature>
<dbReference type="OrthoDB" id="439844at2759"/>
<dbReference type="SMART" id="SM00744">
    <property type="entry name" value="RINGv"/>
    <property type="match status" value="1"/>
</dbReference>
<dbReference type="InterPro" id="IPR001841">
    <property type="entry name" value="Znf_RING"/>
</dbReference>
<dbReference type="CDD" id="cd16454">
    <property type="entry name" value="RING-H2_PA-TM-RING"/>
    <property type="match status" value="1"/>
</dbReference>
<dbReference type="SMART" id="SM00184">
    <property type="entry name" value="RING"/>
    <property type="match status" value="1"/>
</dbReference>
<evidence type="ECO:0000313" key="9">
    <source>
        <dbReference type="Proteomes" id="UP000604046"/>
    </source>
</evidence>
<evidence type="ECO:0000256" key="3">
    <source>
        <dbReference type="ARBA" id="ARBA00022833"/>
    </source>
</evidence>
<dbReference type="EMBL" id="CAJNDS010002080">
    <property type="protein sequence ID" value="CAE7311878.1"/>
    <property type="molecule type" value="Genomic_DNA"/>
</dbReference>
<feature type="domain" description="RING-type" evidence="7">
    <location>
        <begin position="330"/>
        <end position="371"/>
    </location>
</feature>
<dbReference type="GO" id="GO:0008270">
    <property type="term" value="F:zinc ion binding"/>
    <property type="evidence" value="ECO:0007669"/>
    <property type="project" value="UniProtKB-KW"/>
</dbReference>